<proteinExistence type="inferred from homology"/>
<dbReference type="EMBL" id="JAPMOS010000017">
    <property type="protein sequence ID" value="KAJ4459746.1"/>
    <property type="molecule type" value="Genomic_DNA"/>
</dbReference>
<evidence type="ECO:0000256" key="2">
    <source>
        <dbReference type="ARBA" id="ARBA00023203"/>
    </source>
</evidence>
<comment type="caution">
    <text evidence="4">The sequence shown here is derived from an EMBL/GenBank/DDBJ whole genome shotgun (WGS) entry which is preliminary data.</text>
</comment>
<gene>
    <name evidence="4" type="ORF">PAPYR_4139</name>
</gene>
<keyword evidence="2 3" id="KW-0009">Actin-binding</keyword>
<dbReference type="Gene3D" id="3.30.1140.60">
    <property type="entry name" value="F-actin capping protein, alpha subunit"/>
    <property type="match status" value="1"/>
</dbReference>
<evidence type="ECO:0000256" key="3">
    <source>
        <dbReference type="RuleBase" id="RU365077"/>
    </source>
</evidence>
<comment type="similarity">
    <text evidence="3">Belongs to the F-actin-capping protein alpha subunit family.</text>
</comment>
<dbReference type="InterPro" id="IPR037282">
    <property type="entry name" value="CapZ_alpha/beta"/>
</dbReference>
<protein>
    <recommendedName>
        <fullName evidence="3">F-actin-capping protein subunit alpha</fullName>
    </recommendedName>
</protein>
<dbReference type="Pfam" id="PF01267">
    <property type="entry name" value="F-actin_cap_A"/>
    <property type="match status" value="1"/>
</dbReference>
<organism evidence="4 5">
    <name type="scientific">Paratrimastix pyriformis</name>
    <dbReference type="NCBI Taxonomy" id="342808"/>
    <lineage>
        <taxon>Eukaryota</taxon>
        <taxon>Metamonada</taxon>
        <taxon>Preaxostyla</taxon>
        <taxon>Paratrimastigidae</taxon>
        <taxon>Paratrimastix</taxon>
    </lineage>
</organism>
<dbReference type="Proteomes" id="UP001141327">
    <property type="component" value="Unassembled WGS sequence"/>
</dbReference>
<name>A0ABQ8UKL0_9EUKA</name>
<comment type="function">
    <text evidence="3">F-actin-capping proteins bind in a Ca(2+)-independent manner to the fast growing ends of actin filaments (barbed end) thereby blocking the exchange of subunits at these ends. Unlike other capping proteins (such as gelsolin and severin), these proteins do not sever actin filaments.</text>
</comment>
<reference evidence="4" key="1">
    <citation type="journal article" date="2022" name="bioRxiv">
        <title>Genomics of Preaxostyla Flagellates Illuminates Evolutionary Transitions and the Path Towards Mitochondrial Loss.</title>
        <authorList>
            <person name="Novak L.V.F."/>
            <person name="Treitli S.C."/>
            <person name="Pyrih J."/>
            <person name="Halakuc P."/>
            <person name="Pipaliya S.V."/>
            <person name="Vacek V."/>
            <person name="Brzon O."/>
            <person name="Soukal P."/>
            <person name="Eme L."/>
            <person name="Dacks J.B."/>
            <person name="Karnkowska A."/>
            <person name="Elias M."/>
            <person name="Hampl V."/>
        </authorList>
    </citation>
    <scope>NUCLEOTIDE SEQUENCE</scope>
    <source>
        <strain evidence="4">RCP-MX</strain>
    </source>
</reference>
<comment type="subunit">
    <text evidence="3">Heterodimer of an alpha and a beta subunit.</text>
</comment>
<dbReference type="InterPro" id="IPR002189">
    <property type="entry name" value="CapZ_alpha"/>
</dbReference>
<dbReference type="SUPFAM" id="SSF90096">
    <property type="entry name" value="Subunits of heterodimeric actin filament capping protein Capz"/>
    <property type="match status" value="1"/>
</dbReference>
<dbReference type="PANTHER" id="PTHR10653">
    <property type="entry name" value="F-ACTIN-CAPPING PROTEIN SUBUNIT ALPHA"/>
    <property type="match status" value="1"/>
</dbReference>
<keyword evidence="5" id="KW-1185">Reference proteome</keyword>
<dbReference type="InterPro" id="IPR042276">
    <property type="entry name" value="CapZ_alpha/beta_2"/>
</dbReference>
<accession>A0ABQ8UKL0</accession>
<dbReference type="PRINTS" id="PR00191">
    <property type="entry name" value="FACTINCAPA"/>
</dbReference>
<dbReference type="InterPro" id="IPR042489">
    <property type="entry name" value="CapZ_alpha_1"/>
</dbReference>
<dbReference type="Gene3D" id="3.90.1150.210">
    <property type="entry name" value="F-actin capping protein, beta subunit"/>
    <property type="match status" value="1"/>
</dbReference>
<evidence type="ECO:0000256" key="1">
    <source>
        <dbReference type="ARBA" id="ARBA00022467"/>
    </source>
</evidence>
<dbReference type="PANTHER" id="PTHR10653:SF0">
    <property type="entry name" value="F-ACTIN-CAPPING PROTEIN SUBUNIT ALPHA"/>
    <property type="match status" value="1"/>
</dbReference>
<evidence type="ECO:0000313" key="5">
    <source>
        <dbReference type="Proteomes" id="UP001141327"/>
    </source>
</evidence>
<evidence type="ECO:0000313" key="4">
    <source>
        <dbReference type="EMBL" id="KAJ4459746.1"/>
    </source>
</evidence>
<keyword evidence="1 3" id="KW-0117">Actin capping</keyword>
<sequence length="283" mass="31397">MEGTEAKQQICHALLMASPPGEFNEVLESCRTLVGDDTVLDPVVEEISHAYNVDQMNIVTLPTGEKGLITAYGEVSPNQYIIPKKSLLITYQHLQGTVTDTRPLAPEELSDKEPLRQAVEAAMNAYVAERYKDGVCEVYANQYEDGSSALVICLQATRINATSMWTGRWRSVWTITLSSANADCKGTFQVHTHCYEGGNVQLKSSSEVSATLEMAEPAPFAQALIALIRANEQKYHSQIDESFTRLGEDTFRALRFQLPISKQRVDWQTIAAQSKVGHELGRK</sequence>